<dbReference type="InterPro" id="IPR027806">
    <property type="entry name" value="HARBI1_dom"/>
</dbReference>
<protein>
    <recommendedName>
        <fullName evidence="3">DDE Tnp4 domain-containing protein</fullName>
    </recommendedName>
</protein>
<sequence length="123" mass="13975">MSVFVGCPGRMYDSRVFKHSFMYSKVQNLCDGGFHLIGDSAYPICPFLMTPYRDCGLLTVRQTAFYDSNLKIGVDKDTTHQPENDIPENIPRSDLVGTAMKLLGEQKRRDVTNILPCCLRAWH</sequence>
<reference evidence="4 5" key="1">
    <citation type="journal article" date="2011" name="Science">
        <title>The ecoresponsive genome of Daphnia pulex.</title>
        <authorList>
            <person name="Colbourne J.K."/>
            <person name="Pfrender M.E."/>
            <person name="Gilbert D."/>
            <person name="Thomas W.K."/>
            <person name="Tucker A."/>
            <person name="Oakley T.H."/>
            <person name="Tokishita S."/>
            <person name="Aerts A."/>
            <person name="Arnold G.J."/>
            <person name="Basu M.K."/>
            <person name="Bauer D.J."/>
            <person name="Caceres C.E."/>
            <person name="Carmel L."/>
            <person name="Casola C."/>
            <person name="Choi J.H."/>
            <person name="Detter J.C."/>
            <person name="Dong Q."/>
            <person name="Dusheyko S."/>
            <person name="Eads B.D."/>
            <person name="Frohlich T."/>
            <person name="Geiler-Samerotte K.A."/>
            <person name="Gerlach D."/>
            <person name="Hatcher P."/>
            <person name="Jogdeo S."/>
            <person name="Krijgsveld J."/>
            <person name="Kriventseva E.V."/>
            <person name="Kultz D."/>
            <person name="Laforsch C."/>
            <person name="Lindquist E."/>
            <person name="Lopez J."/>
            <person name="Manak J.R."/>
            <person name="Muller J."/>
            <person name="Pangilinan J."/>
            <person name="Patwardhan R.P."/>
            <person name="Pitluck S."/>
            <person name="Pritham E.J."/>
            <person name="Rechtsteiner A."/>
            <person name="Rho M."/>
            <person name="Rogozin I.B."/>
            <person name="Sakarya O."/>
            <person name="Salamov A."/>
            <person name="Schaack S."/>
            <person name="Shapiro H."/>
            <person name="Shiga Y."/>
            <person name="Skalitzky C."/>
            <person name="Smith Z."/>
            <person name="Souvorov A."/>
            <person name="Sung W."/>
            <person name="Tang Z."/>
            <person name="Tsuchiya D."/>
            <person name="Tu H."/>
            <person name="Vos H."/>
            <person name="Wang M."/>
            <person name="Wolf Y.I."/>
            <person name="Yamagata H."/>
            <person name="Yamada T."/>
            <person name="Ye Y."/>
            <person name="Shaw J.R."/>
            <person name="Andrews J."/>
            <person name="Crease T.J."/>
            <person name="Tang H."/>
            <person name="Lucas S.M."/>
            <person name="Robertson H.M."/>
            <person name="Bork P."/>
            <person name="Koonin E.V."/>
            <person name="Zdobnov E.M."/>
            <person name="Grigoriev I.V."/>
            <person name="Lynch M."/>
            <person name="Boore J.L."/>
        </authorList>
    </citation>
    <scope>NUCLEOTIDE SEQUENCE [LARGE SCALE GENOMIC DNA]</scope>
</reference>
<gene>
    <name evidence="4" type="ORF">DAPPUDRAFT_329400</name>
</gene>
<keyword evidence="2" id="KW-0479">Metal-binding</keyword>
<evidence type="ECO:0000313" key="4">
    <source>
        <dbReference type="EMBL" id="EFX69150.1"/>
    </source>
</evidence>
<evidence type="ECO:0000313" key="5">
    <source>
        <dbReference type="Proteomes" id="UP000000305"/>
    </source>
</evidence>
<evidence type="ECO:0000256" key="2">
    <source>
        <dbReference type="ARBA" id="ARBA00022723"/>
    </source>
</evidence>
<dbReference type="eggNOG" id="ENOG502SXVZ">
    <property type="taxonomic scope" value="Eukaryota"/>
</dbReference>
<dbReference type="Pfam" id="PF13359">
    <property type="entry name" value="DDE_Tnp_4"/>
    <property type="match status" value="1"/>
</dbReference>
<feature type="domain" description="DDE Tnp4" evidence="3">
    <location>
        <begin position="2"/>
        <end position="65"/>
    </location>
</feature>
<dbReference type="Proteomes" id="UP000000305">
    <property type="component" value="Unassembled WGS sequence"/>
</dbReference>
<dbReference type="EMBL" id="GL732641">
    <property type="protein sequence ID" value="EFX69150.1"/>
    <property type="molecule type" value="Genomic_DNA"/>
</dbReference>
<name>E9HGG7_DAPPU</name>
<dbReference type="InParanoid" id="E9HGG7"/>
<dbReference type="KEGG" id="dpx:DAPPUDRAFT_329400"/>
<proteinExistence type="predicted"/>
<dbReference type="AlphaFoldDB" id="E9HGG7"/>
<comment type="cofactor">
    <cofactor evidence="1">
        <name>a divalent metal cation</name>
        <dbReference type="ChEBI" id="CHEBI:60240"/>
    </cofactor>
</comment>
<dbReference type="PhylomeDB" id="E9HGG7"/>
<accession>E9HGG7</accession>
<keyword evidence="5" id="KW-1185">Reference proteome</keyword>
<evidence type="ECO:0000259" key="3">
    <source>
        <dbReference type="Pfam" id="PF13359"/>
    </source>
</evidence>
<evidence type="ECO:0000256" key="1">
    <source>
        <dbReference type="ARBA" id="ARBA00001968"/>
    </source>
</evidence>
<dbReference type="GO" id="GO:0046872">
    <property type="term" value="F:metal ion binding"/>
    <property type="evidence" value="ECO:0007669"/>
    <property type="project" value="UniProtKB-KW"/>
</dbReference>
<dbReference type="HOGENOM" id="CLU_2017479_0_0_1"/>
<organism evidence="4 5">
    <name type="scientific">Daphnia pulex</name>
    <name type="common">Water flea</name>
    <dbReference type="NCBI Taxonomy" id="6669"/>
    <lineage>
        <taxon>Eukaryota</taxon>
        <taxon>Metazoa</taxon>
        <taxon>Ecdysozoa</taxon>
        <taxon>Arthropoda</taxon>
        <taxon>Crustacea</taxon>
        <taxon>Branchiopoda</taxon>
        <taxon>Diplostraca</taxon>
        <taxon>Cladocera</taxon>
        <taxon>Anomopoda</taxon>
        <taxon>Daphniidae</taxon>
        <taxon>Daphnia</taxon>
    </lineage>
</organism>
<dbReference type="OrthoDB" id="6745635at2759"/>